<evidence type="ECO:0000313" key="3">
    <source>
        <dbReference type="Proteomes" id="UP000199706"/>
    </source>
</evidence>
<organism evidence="2 3">
    <name type="scientific">Paraburkholderia phenazinium</name>
    <dbReference type="NCBI Taxonomy" id="60549"/>
    <lineage>
        <taxon>Bacteria</taxon>
        <taxon>Pseudomonadati</taxon>
        <taxon>Pseudomonadota</taxon>
        <taxon>Betaproteobacteria</taxon>
        <taxon>Burkholderiales</taxon>
        <taxon>Burkholderiaceae</taxon>
        <taxon>Paraburkholderia</taxon>
    </lineage>
</organism>
<feature type="region of interest" description="Disordered" evidence="1">
    <location>
        <begin position="222"/>
        <end position="241"/>
    </location>
</feature>
<protein>
    <recommendedName>
        <fullName evidence="4">Helix-turn-helix domain-containing protein</fullName>
    </recommendedName>
</protein>
<reference evidence="2 3" key="1">
    <citation type="submission" date="2016-10" db="EMBL/GenBank/DDBJ databases">
        <authorList>
            <person name="de Groot N.N."/>
        </authorList>
    </citation>
    <scope>NUCLEOTIDE SEQUENCE [LARGE SCALE GENOMIC DNA]</scope>
    <source>
        <strain evidence="2 3">LMG 2247</strain>
    </source>
</reference>
<dbReference type="RefSeq" id="WP_090685379.1">
    <property type="nucleotide sequence ID" value="NZ_FNCJ01000006.1"/>
</dbReference>
<evidence type="ECO:0008006" key="4">
    <source>
        <dbReference type="Google" id="ProtNLM"/>
    </source>
</evidence>
<evidence type="ECO:0000313" key="2">
    <source>
        <dbReference type="EMBL" id="SDG93073.1"/>
    </source>
</evidence>
<feature type="region of interest" description="Disordered" evidence="1">
    <location>
        <begin position="189"/>
        <end position="210"/>
    </location>
</feature>
<gene>
    <name evidence="2" type="ORF">SAMN05216466_10693</name>
</gene>
<dbReference type="Proteomes" id="UP000199706">
    <property type="component" value="Unassembled WGS sequence"/>
</dbReference>
<dbReference type="OrthoDB" id="9133471at2"/>
<proteinExistence type="predicted"/>
<sequence>MLSTQLDVRGIAAAMGVPQNEVSFRLGSTGEPDFSAVPARPGPAPVVTSTETVSPSRKRFSKVKARVQTGSQEAGSSDELLTRAQVAEELGFGTQSIAYFINRGSLATVKQGQRDYVRRSTLEAFRASRYPSGGVLPTGAELLGVDEVRTALGLKHNQSIHRLIYGNRLKAQKIDGKLYVHRDDLSAFMQQPKSRKGRTPSWLPPGTSAQAHVAPVAPRPMASHTVQAPGQHSEHPERSVSTAGTLIFPTAVALARTQRKADAARATLQQLDEQFQRELHHRARVIDAVRTFNAARVLRLLEGGPEDDGMNRVGVSPSKRFDLGYQPAAVNLADTGGVPEDVQAWREVTPKADVVRPELDGLLIELIDALGVLDPTDDRFDVSHVLDTAHLLLALGCRDRVVDGVPLRDVLHEAWRYKHNKRDDAKVVQAVLDRWLKPPRRKRAKPIHPTSV</sequence>
<dbReference type="EMBL" id="FNCJ01000006">
    <property type="protein sequence ID" value="SDG93073.1"/>
    <property type="molecule type" value="Genomic_DNA"/>
</dbReference>
<name>A0A1G7Y9R7_9BURK</name>
<evidence type="ECO:0000256" key="1">
    <source>
        <dbReference type="SAM" id="MobiDB-lite"/>
    </source>
</evidence>
<accession>A0A1G7Y9R7</accession>
<dbReference type="AlphaFoldDB" id="A0A1G7Y9R7"/>